<reference evidence="2" key="1">
    <citation type="submission" date="2023-02" db="EMBL/GenBank/DDBJ databases">
        <title>Genome of toxic invasive species Heracleum sosnowskyi carries increased number of genes despite the absence of recent whole-genome duplications.</title>
        <authorList>
            <person name="Schelkunov M."/>
            <person name="Shtratnikova V."/>
            <person name="Makarenko M."/>
            <person name="Klepikova A."/>
            <person name="Omelchenko D."/>
            <person name="Novikova G."/>
            <person name="Obukhova E."/>
            <person name="Bogdanov V."/>
            <person name="Penin A."/>
            <person name="Logacheva M."/>
        </authorList>
    </citation>
    <scope>NUCLEOTIDE SEQUENCE</scope>
    <source>
        <strain evidence="2">Hsosn_3</strain>
        <tissue evidence="2">Leaf</tissue>
    </source>
</reference>
<name>A0AAD8NDL9_9APIA</name>
<dbReference type="PANTHER" id="PTHR38542">
    <property type="entry name" value="OS04G0450500 PROTEIN"/>
    <property type="match status" value="1"/>
</dbReference>
<evidence type="ECO:0000313" key="3">
    <source>
        <dbReference type="Proteomes" id="UP001237642"/>
    </source>
</evidence>
<gene>
    <name evidence="2" type="ORF">POM88_004622</name>
</gene>
<feature type="region of interest" description="Disordered" evidence="1">
    <location>
        <begin position="336"/>
        <end position="355"/>
    </location>
</feature>
<evidence type="ECO:0000256" key="1">
    <source>
        <dbReference type="SAM" id="MobiDB-lite"/>
    </source>
</evidence>
<sequence length="393" mass="44269">MASAIGWYGPLIDLCNASSHVAEFVQFLVFVHKSTPLQYKLLQGGEVVRTDIQVGDDTRRFFSISIWQKKMGSEIVAGSVGLLQNVKVTRFGDFVEAITVQCSSFRCLIGSNKFLFSEGADTLIEELRVSIATKEKLRKVVEWVRRSEPTISNLGSTSYKKKKLASINWAVKEDTQSQQCFSLSDVLYMTSSWKAKFSASVGEIFLPVTWKSLNENEVERRFIKQRLCTMGDSCLADDLICSGCQHCGDPLSSELGFDVAQGTNPLYCLKSSNHIHTISLIYRPFMLYVWDDFEYIPLLVTNKQAEVLFGNISAENVYSSFRRVKDVQTLDHNKVKGQKHSAARASSQNEAKAHQQRKQTDTYLIWLILLKTILQQGKNSPLSLTKFVHCGSL</sequence>
<dbReference type="AlphaFoldDB" id="A0AAD8NDL9"/>
<keyword evidence="3" id="KW-1185">Reference proteome</keyword>
<protein>
    <submittedName>
        <fullName evidence="2">Nucleic acid-binding</fullName>
    </submittedName>
</protein>
<dbReference type="Proteomes" id="UP001237642">
    <property type="component" value="Unassembled WGS sequence"/>
</dbReference>
<comment type="caution">
    <text evidence="2">The sequence shown here is derived from an EMBL/GenBank/DDBJ whole genome shotgun (WGS) entry which is preliminary data.</text>
</comment>
<evidence type="ECO:0000313" key="2">
    <source>
        <dbReference type="EMBL" id="KAK1405017.1"/>
    </source>
</evidence>
<accession>A0AAD8NDL9</accession>
<organism evidence="2 3">
    <name type="scientific">Heracleum sosnowskyi</name>
    <dbReference type="NCBI Taxonomy" id="360622"/>
    <lineage>
        <taxon>Eukaryota</taxon>
        <taxon>Viridiplantae</taxon>
        <taxon>Streptophyta</taxon>
        <taxon>Embryophyta</taxon>
        <taxon>Tracheophyta</taxon>
        <taxon>Spermatophyta</taxon>
        <taxon>Magnoliopsida</taxon>
        <taxon>eudicotyledons</taxon>
        <taxon>Gunneridae</taxon>
        <taxon>Pentapetalae</taxon>
        <taxon>asterids</taxon>
        <taxon>campanulids</taxon>
        <taxon>Apiales</taxon>
        <taxon>Apiaceae</taxon>
        <taxon>Apioideae</taxon>
        <taxon>apioid superclade</taxon>
        <taxon>Tordylieae</taxon>
        <taxon>Tordyliinae</taxon>
        <taxon>Heracleum</taxon>
    </lineage>
</organism>
<reference evidence="2" key="2">
    <citation type="submission" date="2023-05" db="EMBL/GenBank/DDBJ databases">
        <authorList>
            <person name="Schelkunov M.I."/>
        </authorList>
    </citation>
    <scope>NUCLEOTIDE SEQUENCE</scope>
    <source>
        <strain evidence="2">Hsosn_3</strain>
        <tissue evidence="2">Leaf</tissue>
    </source>
</reference>
<proteinExistence type="predicted"/>
<dbReference type="EMBL" id="JAUIZM010000001">
    <property type="protein sequence ID" value="KAK1405017.1"/>
    <property type="molecule type" value="Genomic_DNA"/>
</dbReference>
<dbReference type="PANTHER" id="PTHR38542:SF2">
    <property type="entry name" value="REPLICATION FACTOR A C-TERMINAL DOMAIN-CONTAINING PROTEIN"/>
    <property type="match status" value="1"/>
</dbReference>